<organism evidence="1 2">
    <name type="scientific">Caenorhabditis bovis</name>
    <dbReference type="NCBI Taxonomy" id="2654633"/>
    <lineage>
        <taxon>Eukaryota</taxon>
        <taxon>Metazoa</taxon>
        <taxon>Ecdysozoa</taxon>
        <taxon>Nematoda</taxon>
        <taxon>Chromadorea</taxon>
        <taxon>Rhabditida</taxon>
        <taxon>Rhabditina</taxon>
        <taxon>Rhabditomorpha</taxon>
        <taxon>Rhabditoidea</taxon>
        <taxon>Rhabditidae</taxon>
        <taxon>Peloderinae</taxon>
        <taxon>Caenorhabditis</taxon>
    </lineage>
</organism>
<dbReference type="PANTHER" id="PTHR22900">
    <property type="entry name" value="PROTEIN CBG14245-RELATED"/>
    <property type="match status" value="1"/>
</dbReference>
<comment type="caution">
    <text evidence="1">The sequence shown here is derived from an EMBL/GenBank/DDBJ whole genome shotgun (WGS) entry which is preliminary data.</text>
</comment>
<dbReference type="GO" id="GO:1902884">
    <property type="term" value="P:positive regulation of response to oxidative stress"/>
    <property type="evidence" value="ECO:0007669"/>
    <property type="project" value="InterPro"/>
</dbReference>
<dbReference type="AlphaFoldDB" id="A0A8S1F4N3"/>
<protein>
    <recommendedName>
        <fullName evidence="3">Carbohydrate sulfotransferase</fullName>
    </recommendedName>
</protein>
<dbReference type="Pfam" id="PF03567">
    <property type="entry name" value="Sulfotransfer_2"/>
    <property type="match status" value="1"/>
</dbReference>
<sequence>MSKKRLENIDQLIRKNIHLLPNRASNMTAIEMCSTSYCIPPFKNFEGEIREAAQYKLSACVVQKSMSTLMTSIFCYLSNETRFINNNRDILRDWKIIRLCERKNEFRSLNGLFKRHQLANNSGWTHIMLTRHPIERFVSGFVDKCYRKPVKKEFCNGCQMNLTCFLQTEFQRMRSEAESRKFQKSFEDRHFFPQSWRCDLFRFFKNFTFIPYTSNTSKPITDELFKIFRKHEVPESSLRYIENALSTGRTAHSTVDSKATKFIQKRLLQSPYLMELLVRMFYHDFVAFNYTLPF</sequence>
<proteinExistence type="predicted"/>
<dbReference type="GO" id="GO:0047756">
    <property type="term" value="F:chondroitin 4-sulfotransferase activity"/>
    <property type="evidence" value="ECO:0007669"/>
    <property type="project" value="InterPro"/>
</dbReference>
<dbReference type="PANTHER" id="PTHR22900:SF23">
    <property type="entry name" value="CARBOHYDRATE SULFOTRANSFERASE"/>
    <property type="match status" value="1"/>
</dbReference>
<reference evidence="1 2" key="1">
    <citation type="submission" date="2020-04" db="EMBL/GenBank/DDBJ databases">
        <authorList>
            <person name="Laetsch R D."/>
            <person name="Stevens L."/>
            <person name="Kumar S."/>
            <person name="Blaxter L. M."/>
        </authorList>
    </citation>
    <scope>NUCLEOTIDE SEQUENCE [LARGE SCALE GENOMIC DNA]</scope>
</reference>
<evidence type="ECO:0000313" key="1">
    <source>
        <dbReference type="EMBL" id="CAB3408870.1"/>
    </source>
</evidence>
<accession>A0A8S1F4N3</accession>
<dbReference type="OrthoDB" id="408912at2759"/>
<name>A0A8S1F4N3_9PELO</name>
<dbReference type="InterPro" id="IPR007669">
    <property type="entry name" value="Chst-1-like"/>
</dbReference>
<dbReference type="GO" id="GO:0016020">
    <property type="term" value="C:membrane"/>
    <property type="evidence" value="ECO:0007669"/>
    <property type="project" value="InterPro"/>
</dbReference>
<evidence type="ECO:0008006" key="3">
    <source>
        <dbReference type="Google" id="ProtNLM"/>
    </source>
</evidence>
<evidence type="ECO:0000313" key="2">
    <source>
        <dbReference type="Proteomes" id="UP000494206"/>
    </source>
</evidence>
<dbReference type="GO" id="GO:0050650">
    <property type="term" value="P:chondroitin sulfate proteoglycan biosynthetic process"/>
    <property type="evidence" value="ECO:0007669"/>
    <property type="project" value="InterPro"/>
</dbReference>
<dbReference type="InterPro" id="IPR005331">
    <property type="entry name" value="Sulfotransferase"/>
</dbReference>
<dbReference type="Proteomes" id="UP000494206">
    <property type="component" value="Unassembled WGS sequence"/>
</dbReference>
<keyword evidence="2" id="KW-1185">Reference proteome</keyword>
<dbReference type="EMBL" id="CADEPM010000007">
    <property type="protein sequence ID" value="CAB3408870.1"/>
    <property type="molecule type" value="Genomic_DNA"/>
</dbReference>
<gene>
    <name evidence="1" type="ORF">CBOVIS_LOCUS10597</name>
</gene>